<evidence type="ECO:0000313" key="2">
    <source>
        <dbReference type="EMBL" id="CAE6483847.1"/>
    </source>
</evidence>
<dbReference type="Proteomes" id="UP000663840">
    <property type="component" value="Unassembled WGS sequence"/>
</dbReference>
<dbReference type="AlphaFoldDB" id="A0A8H3CL82"/>
<feature type="region of interest" description="Disordered" evidence="1">
    <location>
        <begin position="165"/>
        <end position="185"/>
    </location>
</feature>
<gene>
    <name evidence="2" type="ORF">RDB_LOCUS137769</name>
</gene>
<sequence length="185" mass="20231">MITCAPPTQPWVASRHLPSTTTNSTKMSALNLPPTSYATIKRWEEAGASLMTAFNHYVDTCAEIGIDPLSRFVRPEDLGPRVDSILKNVHTAISNQLPKATTTLLRTRNILESPVLRFPREILLEIFISFVFDYKQGPQVHISMKDSRSAMVGAASGLTPRYLESGGLLPESPKGRSEPIAPGGT</sequence>
<dbReference type="EMBL" id="CAJMWR010004099">
    <property type="protein sequence ID" value="CAE6483847.1"/>
    <property type="molecule type" value="Genomic_DNA"/>
</dbReference>
<reference evidence="2" key="1">
    <citation type="submission" date="2021-01" db="EMBL/GenBank/DDBJ databases">
        <authorList>
            <person name="Kaushik A."/>
        </authorList>
    </citation>
    <scope>NUCLEOTIDE SEQUENCE</scope>
    <source>
        <strain evidence="2">AG1-1A</strain>
    </source>
</reference>
<comment type="caution">
    <text evidence="2">The sequence shown here is derived from an EMBL/GenBank/DDBJ whole genome shotgun (WGS) entry which is preliminary data.</text>
</comment>
<accession>A0A8H3CL82</accession>
<feature type="region of interest" description="Disordered" evidence="1">
    <location>
        <begin position="1"/>
        <end position="28"/>
    </location>
</feature>
<evidence type="ECO:0000256" key="1">
    <source>
        <dbReference type="SAM" id="MobiDB-lite"/>
    </source>
</evidence>
<evidence type="ECO:0000313" key="3">
    <source>
        <dbReference type="Proteomes" id="UP000663840"/>
    </source>
</evidence>
<feature type="compositionally biased region" description="Polar residues" evidence="1">
    <location>
        <begin position="17"/>
        <end position="28"/>
    </location>
</feature>
<organism evidence="2 3">
    <name type="scientific">Rhizoctonia solani</name>
    <dbReference type="NCBI Taxonomy" id="456999"/>
    <lineage>
        <taxon>Eukaryota</taxon>
        <taxon>Fungi</taxon>
        <taxon>Dikarya</taxon>
        <taxon>Basidiomycota</taxon>
        <taxon>Agaricomycotina</taxon>
        <taxon>Agaricomycetes</taxon>
        <taxon>Cantharellales</taxon>
        <taxon>Ceratobasidiaceae</taxon>
        <taxon>Rhizoctonia</taxon>
    </lineage>
</organism>
<proteinExistence type="predicted"/>
<name>A0A8H3CL82_9AGAM</name>
<protein>
    <submittedName>
        <fullName evidence="2">Uncharacterized protein</fullName>
    </submittedName>
</protein>